<keyword evidence="2" id="KW-1185">Reference proteome</keyword>
<dbReference type="Proteomes" id="UP000231658">
    <property type="component" value="Unassembled WGS sequence"/>
</dbReference>
<reference evidence="1 2" key="1">
    <citation type="submission" date="2016-07" db="EMBL/GenBank/DDBJ databases">
        <authorList>
            <person name="Lefevre C.T."/>
        </authorList>
    </citation>
    <scope>NUCLEOTIDE SEQUENCE [LARGE SCALE GENOMIC DNA]</scope>
    <source>
        <strain evidence="1">PR1</strain>
    </source>
</reference>
<dbReference type="EMBL" id="FLYE01000045">
    <property type="protein sequence ID" value="SCA57598.1"/>
    <property type="molecule type" value="Genomic_DNA"/>
</dbReference>
<sequence length="44" mass="4813">MMSVTVTADQLRHYTYIAGTGASLCDVNAAIIYTSPFVIPQEYT</sequence>
<evidence type="ECO:0000313" key="2">
    <source>
        <dbReference type="Proteomes" id="UP000231658"/>
    </source>
</evidence>
<organism evidence="1 2">
    <name type="scientific">Candidatus Terasakiella magnetica</name>
    <dbReference type="NCBI Taxonomy" id="1867952"/>
    <lineage>
        <taxon>Bacteria</taxon>
        <taxon>Pseudomonadati</taxon>
        <taxon>Pseudomonadota</taxon>
        <taxon>Alphaproteobacteria</taxon>
        <taxon>Rhodospirillales</taxon>
        <taxon>Terasakiellaceae</taxon>
        <taxon>Terasakiella</taxon>
    </lineage>
</organism>
<name>A0A1C3RJZ5_9PROT</name>
<protein>
    <submittedName>
        <fullName evidence="1">Uncharacterized protein</fullName>
    </submittedName>
</protein>
<accession>A0A1C3RJZ5</accession>
<evidence type="ECO:0000313" key="1">
    <source>
        <dbReference type="EMBL" id="SCA57598.1"/>
    </source>
</evidence>
<gene>
    <name evidence="1" type="ORF">MTBPR1_60111</name>
</gene>
<dbReference type="AlphaFoldDB" id="A0A1C3RJZ5"/>
<proteinExistence type="predicted"/>